<name>M1WLV3_PSEP2</name>
<accession>M1WLV3</accession>
<dbReference type="EMBL" id="FO203427">
    <property type="protein sequence ID" value="CCH48510.1"/>
    <property type="molecule type" value="Genomic_DNA"/>
</dbReference>
<evidence type="ECO:0000313" key="3">
    <source>
        <dbReference type="Proteomes" id="UP000011724"/>
    </source>
</evidence>
<evidence type="ECO:0000256" key="1">
    <source>
        <dbReference type="SAM" id="Phobius"/>
    </source>
</evidence>
<sequence length="123" mass="14300">MKPLLLTMKILLYWLVLSVGCSVLYLYAGYPTQWDSIKKGMSRTQLHIKLGQPRTCCSWDIKGDFYVHSTPWGEWEFMAAPSADNPSEIGTTRIWLFIGPNREVRRIVKEDESYVLGIYIDFF</sequence>
<dbReference type="PROSITE" id="PS51257">
    <property type="entry name" value="PROKAR_LIPOPROTEIN"/>
    <property type="match status" value="1"/>
</dbReference>
<dbReference type="KEGG" id="dpi:BN4_11273"/>
<reference evidence="3" key="2">
    <citation type="journal article" date="2013" name="Stand. Genomic Sci.">
        <title>Complete genome sequence of Desulfocapsa sulfexigens, a marine deltaproteobacterium specialized in disproportionating inorganic sulfur compounds.</title>
        <authorList>
            <person name="Finster K.W."/>
            <person name="Kjeldsen K.U."/>
            <person name="Kube M."/>
            <person name="Reinhardt R."/>
            <person name="Mussmann M."/>
            <person name="Amann R."/>
            <person name="Schreiber L."/>
        </authorList>
    </citation>
    <scope>NUCLEOTIDE SEQUENCE [LARGE SCALE GENOMIC DNA]</scope>
    <source>
        <strain evidence="3">DSM 10523 / SB164P1</strain>
    </source>
</reference>
<protein>
    <submittedName>
        <fullName evidence="2">Uncharacterized protein</fullName>
    </submittedName>
</protein>
<dbReference type="Proteomes" id="UP000011724">
    <property type="component" value="Chromosome"/>
</dbReference>
<evidence type="ECO:0000313" key="2">
    <source>
        <dbReference type="EMBL" id="CCH48510.1"/>
    </source>
</evidence>
<feature type="transmembrane region" description="Helical" evidence="1">
    <location>
        <begin position="12"/>
        <end position="30"/>
    </location>
</feature>
<keyword evidence="3" id="KW-1185">Reference proteome</keyword>
<keyword evidence="1" id="KW-0812">Transmembrane</keyword>
<dbReference type="PATRIC" id="fig|879567.3.peg.1322"/>
<keyword evidence="1" id="KW-1133">Transmembrane helix</keyword>
<dbReference type="HOGENOM" id="CLU_2011577_0_0_7"/>
<dbReference type="RefSeq" id="WP_015414558.1">
    <property type="nucleotide sequence ID" value="NC_020409.1"/>
</dbReference>
<organism evidence="2 3">
    <name type="scientific">Pseudodesulfovibrio piezophilus (strain DSM 21447 / JCM 15486 / C1TLV30)</name>
    <name type="common">Desulfovibrio piezophilus</name>
    <dbReference type="NCBI Taxonomy" id="1322246"/>
    <lineage>
        <taxon>Bacteria</taxon>
        <taxon>Pseudomonadati</taxon>
        <taxon>Thermodesulfobacteriota</taxon>
        <taxon>Desulfovibrionia</taxon>
        <taxon>Desulfovibrionales</taxon>
        <taxon>Desulfovibrionaceae</taxon>
    </lineage>
</organism>
<proteinExistence type="predicted"/>
<gene>
    <name evidence="2" type="ordered locus">BN4_11273</name>
</gene>
<dbReference type="AlphaFoldDB" id="M1WLV3"/>
<reference evidence="2 3" key="1">
    <citation type="journal article" date="2013" name="PLoS ONE">
        <title>The first genomic and proteomic characterization of a deep-sea sulfate reducer: insights into the piezophilic lifestyle of Desulfovibrio piezophilus.</title>
        <authorList>
            <person name="Pradel N."/>
            <person name="Ji B."/>
            <person name="Gimenez G."/>
            <person name="Talla E."/>
            <person name="Lenoble P."/>
            <person name="Garel M."/>
            <person name="Tamburini C."/>
            <person name="Fourquet P."/>
            <person name="Lebrun R."/>
            <person name="Bertin P."/>
            <person name="Denis Y."/>
            <person name="Pophillat M."/>
            <person name="Barbe V."/>
            <person name="Ollivier B."/>
            <person name="Dolla A."/>
        </authorList>
    </citation>
    <scope>NUCLEOTIDE SEQUENCE [LARGE SCALE GENOMIC DNA]</scope>
    <source>
        <strain evidence="3">DSM 10523 / SB164P1</strain>
    </source>
</reference>
<keyword evidence="1" id="KW-0472">Membrane</keyword>